<name>A0A1G8S830_9RHOB</name>
<sequence length="81" mass="7671">MFFGMIVGAVSIVLCGPLWPRLSQGRTVDAMSGTVGGGLGGLCALLIGSGEAGVAAEALGGLAGGGLGLLLVGIIAQSSAE</sequence>
<evidence type="ECO:0000313" key="1">
    <source>
        <dbReference type="EMBL" id="SDJ25357.1"/>
    </source>
</evidence>
<accession>A0A1G8S830</accession>
<dbReference type="STRING" id="555512.SAMN04487993_102345"/>
<keyword evidence="2" id="KW-1185">Reference proteome</keyword>
<dbReference type="RefSeq" id="WP_089850631.1">
    <property type="nucleotide sequence ID" value="NZ_FNEJ01000023.1"/>
</dbReference>
<dbReference type="EMBL" id="FNEJ01000023">
    <property type="protein sequence ID" value="SDJ25357.1"/>
    <property type="molecule type" value="Genomic_DNA"/>
</dbReference>
<protein>
    <submittedName>
        <fullName evidence="1">Uncharacterized protein</fullName>
    </submittedName>
</protein>
<organism evidence="1 2">
    <name type="scientific">Salipiger marinus</name>
    <dbReference type="NCBI Taxonomy" id="555512"/>
    <lineage>
        <taxon>Bacteria</taxon>
        <taxon>Pseudomonadati</taxon>
        <taxon>Pseudomonadota</taxon>
        <taxon>Alphaproteobacteria</taxon>
        <taxon>Rhodobacterales</taxon>
        <taxon>Roseobacteraceae</taxon>
        <taxon>Salipiger</taxon>
    </lineage>
</organism>
<evidence type="ECO:0000313" key="2">
    <source>
        <dbReference type="Proteomes" id="UP000199093"/>
    </source>
</evidence>
<dbReference type="Proteomes" id="UP000199093">
    <property type="component" value="Unassembled WGS sequence"/>
</dbReference>
<gene>
    <name evidence="1" type="ORF">SAMN04487993_102345</name>
</gene>
<dbReference type="AlphaFoldDB" id="A0A1G8S830"/>
<proteinExistence type="predicted"/>
<reference evidence="2" key="1">
    <citation type="submission" date="2016-10" db="EMBL/GenBank/DDBJ databases">
        <authorList>
            <person name="Varghese N."/>
            <person name="Submissions S."/>
        </authorList>
    </citation>
    <scope>NUCLEOTIDE SEQUENCE [LARGE SCALE GENOMIC DNA]</scope>
    <source>
        <strain evidence="2">DSM 26424</strain>
    </source>
</reference>